<feature type="domain" description="Release factor glutamine methyltransferase N-terminal" evidence="6">
    <location>
        <begin position="5"/>
        <end position="75"/>
    </location>
</feature>
<comment type="similarity">
    <text evidence="4">Belongs to the protein N5-glutamine methyltransferase family. PrmC subfamily.</text>
</comment>
<dbReference type="SUPFAM" id="SSF53335">
    <property type="entry name" value="S-adenosyl-L-methionine-dependent methyltransferases"/>
    <property type="match status" value="1"/>
</dbReference>
<feature type="domain" description="Methyltransferase" evidence="5">
    <location>
        <begin position="116"/>
        <end position="207"/>
    </location>
</feature>
<dbReference type="EMBL" id="DSMV01000124">
    <property type="protein sequence ID" value="HDW51498.1"/>
    <property type="molecule type" value="Genomic_DNA"/>
</dbReference>
<dbReference type="EC" id="2.1.1.297" evidence="4"/>
<dbReference type="GO" id="GO:0032259">
    <property type="term" value="P:methylation"/>
    <property type="evidence" value="ECO:0007669"/>
    <property type="project" value="UniProtKB-KW"/>
</dbReference>
<dbReference type="InterPro" id="IPR050320">
    <property type="entry name" value="N5-glutamine_MTase"/>
</dbReference>
<feature type="binding site" evidence="4">
    <location>
        <position position="189"/>
    </location>
    <ligand>
        <name>S-adenosyl-L-methionine</name>
        <dbReference type="ChEBI" id="CHEBI:59789"/>
    </ligand>
</feature>
<dbReference type="InterPro" id="IPR029063">
    <property type="entry name" value="SAM-dependent_MTases_sf"/>
</dbReference>
<feature type="binding site" evidence="4">
    <location>
        <begin position="120"/>
        <end position="124"/>
    </location>
    <ligand>
        <name>S-adenosyl-L-methionine</name>
        <dbReference type="ChEBI" id="CHEBI:59789"/>
    </ligand>
</feature>
<accession>A0A7C1JLK0</accession>
<evidence type="ECO:0000313" key="7">
    <source>
        <dbReference type="EMBL" id="HDW51498.1"/>
    </source>
</evidence>
<proteinExistence type="inferred from homology"/>
<name>A0A7C1JLK0_9THEO</name>
<protein>
    <recommendedName>
        <fullName evidence="4">Release factor glutamine methyltransferase</fullName>
        <shortName evidence="4">RF MTase</shortName>
        <ecNumber evidence="4">2.1.1.297</ecNumber>
    </recommendedName>
    <alternativeName>
        <fullName evidence="4">N5-glutamine methyltransferase PrmC</fullName>
    </alternativeName>
    <alternativeName>
        <fullName evidence="4">Protein-(glutamine-N5) MTase PrmC</fullName>
    </alternativeName>
    <alternativeName>
        <fullName evidence="4">Protein-glutamine N-methyltransferase PrmC</fullName>
    </alternativeName>
</protein>
<dbReference type="CDD" id="cd02440">
    <property type="entry name" value="AdoMet_MTases"/>
    <property type="match status" value="1"/>
</dbReference>
<dbReference type="NCBIfam" id="TIGR00536">
    <property type="entry name" value="hemK_fam"/>
    <property type="match status" value="1"/>
</dbReference>
<gene>
    <name evidence="4 7" type="primary">prmC</name>
    <name evidence="7" type="ORF">ENQ35_01955</name>
</gene>
<comment type="catalytic activity">
    <reaction evidence="4">
        <text>L-glutaminyl-[peptide chain release factor] + S-adenosyl-L-methionine = N(5)-methyl-L-glutaminyl-[peptide chain release factor] + S-adenosyl-L-homocysteine + H(+)</text>
        <dbReference type="Rhea" id="RHEA:42896"/>
        <dbReference type="Rhea" id="RHEA-COMP:10271"/>
        <dbReference type="Rhea" id="RHEA-COMP:10272"/>
        <dbReference type="ChEBI" id="CHEBI:15378"/>
        <dbReference type="ChEBI" id="CHEBI:30011"/>
        <dbReference type="ChEBI" id="CHEBI:57856"/>
        <dbReference type="ChEBI" id="CHEBI:59789"/>
        <dbReference type="ChEBI" id="CHEBI:61891"/>
        <dbReference type="EC" id="2.1.1.297"/>
    </reaction>
</comment>
<evidence type="ECO:0000256" key="1">
    <source>
        <dbReference type="ARBA" id="ARBA00022603"/>
    </source>
</evidence>
<dbReference type="Pfam" id="PF13649">
    <property type="entry name" value="Methyltransf_25"/>
    <property type="match status" value="1"/>
</dbReference>
<dbReference type="PANTHER" id="PTHR18895">
    <property type="entry name" value="HEMK METHYLTRANSFERASE"/>
    <property type="match status" value="1"/>
</dbReference>
<dbReference type="Gene3D" id="1.10.8.10">
    <property type="entry name" value="DNA helicase RuvA subunit, C-terminal domain"/>
    <property type="match status" value="1"/>
</dbReference>
<keyword evidence="1 4" id="KW-0489">Methyltransferase</keyword>
<dbReference type="AlphaFoldDB" id="A0A7C1JLK0"/>
<dbReference type="InterPro" id="IPR041698">
    <property type="entry name" value="Methyltransf_25"/>
</dbReference>
<comment type="function">
    <text evidence="4">Methylates the class 1 translation termination release factors RF1/PrfA and RF2/PrfB on the glutamine residue of the universally conserved GGQ motif.</text>
</comment>
<evidence type="ECO:0000259" key="6">
    <source>
        <dbReference type="Pfam" id="PF17827"/>
    </source>
</evidence>
<comment type="caution">
    <text evidence="4">Lacks conserved residue(s) required for the propagation of feature annotation.</text>
</comment>
<evidence type="ECO:0000256" key="3">
    <source>
        <dbReference type="ARBA" id="ARBA00022691"/>
    </source>
</evidence>
<dbReference type="InterPro" id="IPR019874">
    <property type="entry name" value="RF_methyltr_PrmC"/>
</dbReference>
<reference evidence="7" key="1">
    <citation type="journal article" date="2020" name="mSystems">
        <title>Genome- and Community-Level Interaction Insights into Carbon Utilization and Element Cycling Functions of Hydrothermarchaeota in Hydrothermal Sediment.</title>
        <authorList>
            <person name="Zhou Z."/>
            <person name="Liu Y."/>
            <person name="Xu W."/>
            <person name="Pan J."/>
            <person name="Luo Z.H."/>
            <person name="Li M."/>
        </authorList>
    </citation>
    <scope>NUCLEOTIDE SEQUENCE [LARGE SCALE GENOMIC DNA]</scope>
    <source>
        <strain evidence="7">SpSt-301</strain>
    </source>
</reference>
<dbReference type="PANTHER" id="PTHR18895:SF74">
    <property type="entry name" value="MTRF1L RELEASE FACTOR GLUTAMINE METHYLTRANSFERASE"/>
    <property type="match status" value="1"/>
</dbReference>
<feature type="binding site" evidence="4">
    <location>
        <position position="143"/>
    </location>
    <ligand>
        <name>S-adenosyl-L-methionine</name>
        <dbReference type="ChEBI" id="CHEBI:59789"/>
    </ligand>
</feature>
<dbReference type="Pfam" id="PF17827">
    <property type="entry name" value="PrmC_N"/>
    <property type="match status" value="1"/>
</dbReference>
<dbReference type="InterPro" id="IPR004556">
    <property type="entry name" value="HemK-like"/>
</dbReference>
<dbReference type="Gene3D" id="3.40.50.150">
    <property type="entry name" value="Vaccinia Virus protein VP39"/>
    <property type="match status" value="1"/>
</dbReference>
<keyword evidence="2 4" id="KW-0808">Transferase</keyword>
<dbReference type="HAMAP" id="MF_02126">
    <property type="entry name" value="RF_methyltr_PrmC"/>
    <property type="match status" value="1"/>
</dbReference>
<organism evidence="7">
    <name type="scientific">Ammonifex degensii</name>
    <dbReference type="NCBI Taxonomy" id="42838"/>
    <lineage>
        <taxon>Bacteria</taxon>
        <taxon>Bacillati</taxon>
        <taxon>Bacillota</taxon>
        <taxon>Clostridia</taxon>
        <taxon>Thermoanaerobacterales</taxon>
        <taxon>Thermoanaerobacteraceae</taxon>
        <taxon>Ammonifex</taxon>
    </lineage>
</organism>
<evidence type="ECO:0000256" key="4">
    <source>
        <dbReference type="HAMAP-Rule" id="MF_02126"/>
    </source>
</evidence>
<dbReference type="GO" id="GO:0102559">
    <property type="term" value="F:peptide chain release factor N(5)-glutamine methyltransferase activity"/>
    <property type="evidence" value="ECO:0007669"/>
    <property type="project" value="UniProtKB-EC"/>
</dbReference>
<evidence type="ECO:0000259" key="5">
    <source>
        <dbReference type="Pfam" id="PF13649"/>
    </source>
</evidence>
<evidence type="ECO:0000256" key="2">
    <source>
        <dbReference type="ARBA" id="ARBA00022679"/>
    </source>
</evidence>
<dbReference type="NCBIfam" id="TIGR03534">
    <property type="entry name" value="RF_mod_PrmC"/>
    <property type="match status" value="1"/>
</dbReference>
<sequence length="282" mass="30462">MRVEELLRKGAALLQAAGVFSPRVDAEVLLSFVLDCDRLALYREPEREVAPAEVGRFEKLLNRRAAGEPVAYLTGEKEFMGLKFRVTPAVLIPRPETELLVETAIALLQGVTAPVVVDVGTGSGAVAVSLALFLPAARVFAVDISAAALEVARENAARHQVAERITFSQGDLLTPFFKSGVTFDLIAANLPYVPSEEVATLSPEVRREPALALDGGLDGLALYRRLVLQAKGFLHAGGHLLMEIDPKQKEGALNLVPPPVWQAWVVKDLGGRDRLVVAQYRG</sequence>
<comment type="caution">
    <text evidence="7">The sequence shown here is derived from an EMBL/GenBank/DDBJ whole genome shotgun (WGS) entry which is preliminary data.</text>
</comment>
<keyword evidence="3 4" id="KW-0949">S-adenosyl-L-methionine</keyword>
<dbReference type="InterPro" id="IPR040758">
    <property type="entry name" value="PrmC_N"/>
</dbReference>